<accession>A0ABM6D6A5</accession>
<protein>
    <recommendedName>
        <fullName evidence="10">Prolipoprotein diacylglyceryl transferase</fullName>
    </recommendedName>
</protein>
<comment type="similarity">
    <text evidence="1">Belongs to the Lgt family.</text>
</comment>
<feature type="transmembrane region" description="Helical" evidence="7">
    <location>
        <begin position="254"/>
        <end position="275"/>
    </location>
</feature>
<dbReference type="EMBL" id="CP016534">
    <property type="protein sequence ID" value="ANU10897.1"/>
    <property type="molecule type" value="Genomic_DNA"/>
</dbReference>
<name>A0ABM6D6A5_9BACL</name>
<evidence type="ECO:0000256" key="6">
    <source>
        <dbReference type="ARBA" id="ARBA00023136"/>
    </source>
</evidence>
<dbReference type="Proteomes" id="UP000092661">
    <property type="component" value="Chromosome"/>
</dbReference>
<evidence type="ECO:0000256" key="4">
    <source>
        <dbReference type="ARBA" id="ARBA00022692"/>
    </source>
</evidence>
<sequence>MIIKRRNTSFNKKNAVSNAFKKFQNSPVLYNNRFFHIVNFGIFSALNAMIIIWIFSYYLYSRGIEPGSIIHWMLPLSVLFVWAGARIMHLISLGKEFFKAPFRSLLQTGFYMQGGVVEAIVWSIIFSSVTGIPLSLVWDGLALGALLGQVVGRIGCFNYGCCYGKPSASPWGTAYTNPQSKILRINPALKGVPVHPAQLYKAFLNLVMFLLIVLLFPLPFGTISIIFLVYHGLSRMVFEYFRSDLFQNLKRQWLSLKFALLSVVAGFLLIIAGPLLDNNFYRVELTTEPMNLFSFYNFLVANPLMLGIGLSIGFLTFLGYGIHGHNLGTFQFTTRRRHENNDPNCRRRSLRR</sequence>
<evidence type="ECO:0000256" key="7">
    <source>
        <dbReference type="SAM" id="Phobius"/>
    </source>
</evidence>
<keyword evidence="9" id="KW-1185">Reference proteome</keyword>
<dbReference type="PANTHER" id="PTHR30589">
    <property type="entry name" value="PROLIPOPROTEIN DIACYLGLYCERYL TRANSFERASE"/>
    <property type="match status" value="1"/>
</dbReference>
<gene>
    <name evidence="8" type="ORF">BBH88_11540</name>
</gene>
<feature type="transmembrane region" description="Helical" evidence="7">
    <location>
        <begin position="295"/>
        <end position="320"/>
    </location>
</feature>
<reference evidence="8" key="1">
    <citation type="submission" date="2016-10" db="EMBL/GenBank/DDBJ databases">
        <authorList>
            <person name="See-Too W.S."/>
        </authorList>
    </citation>
    <scope>NUCLEOTIDE SEQUENCE</scope>
    <source>
        <strain evidence="8">DSM 14505</strain>
    </source>
</reference>
<dbReference type="PANTHER" id="PTHR30589:SF0">
    <property type="entry name" value="PHOSPHATIDYLGLYCEROL--PROLIPOPROTEIN DIACYLGLYCERYL TRANSFERASE"/>
    <property type="match status" value="1"/>
</dbReference>
<evidence type="ECO:0000256" key="3">
    <source>
        <dbReference type="ARBA" id="ARBA00022679"/>
    </source>
</evidence>
<keyword evidence="3" id="KW-0808">Transferase</keyword>
<feature type="transmembrane region" description="Helical" evidence="7">
    <location>
        <begin position="206"/>
        <end position="233"/>
    </location>
</feature>
<organism evidence="8 9">
    <name type="scientific">Planococcus antarcticus DSM 14505</name>
    <dbReference type="NCBI Taxonomy" id="1185653"/>
    <lineage>
        <taxon>Bacteria</taxon>
        <taxon>Bacillati</taxon>
        <taxon>Bacillota</taxon>
        <taxon>Bacilli</taxon>
        <taxon>Bacillales</taxon>
        <taxon>Caryophanaceae</taxon>
        <taxon>Planococcus</taxon>
    </lineage>
</organism>
<keyword evidence="2" id="KW-1003">Cell membrane</keyword>
<keyword evidence="6 7" id="KW-0472">Membrane</keyword>
<keyword evidence="5 7" id="KW-1133">Transmembrane helix</keyword>
<feature type="transmembrane region" description="Helical" evidence="7">
    <location>
        <begin position="72"/>
        <end position="94"/>
    </location>
</feature>
<dbReference type="InterPro" id="IPR001640">
    <property type="entry name" value="Lgt"/>
</dbReference>
<feature type="transmembrane region" description="Helical" evidence="7">
    <location>
        <begin position="115"/>
        <end position="138"/>
    </location>
</feature>
<evidence type="ECO:0000256" key="2">
    <source>
        <dbReference type="ARBA" id="ARBA00022475"/>
    </source>
</evidence>
<evidence type="ECO:0008006" key="10">
    <source>
        <dbReference type="Google" id="ProtNLM"/>
    </source>
</evidence>
<evidence type="ECO:0000256" key="1">
    <source>
        <dbReference type="ARBA" id="ARBA00007150"/>
    </source>
</evidence>
<evidence type="ECO:0000256" key="5">
    <source>
        <dbReference type="ARBA" id="ARBA00022989"/>
    </source>
</evidence>
<proteinExistence type="inferred from homology"/>
<keyword evidence="4 7" id="KW-0812">Transmembrane</keyword>
<dbReference type="Pfam" id="PF01790">
    <property type="entry name" value="LGT"/>
    <property type="match status" value="1"/>
</dbReference>
<feature type="transmembrane region" description="Helical" evidence="7">
    <location>
        <begin position="37"/>
        <end position="60"/>
    </location>
</feature>
<evidence type="ECO:0000313" key="9">
    <source>
        <dbReference type="Proteomes" id="UP000092661"/>
    </source>
</evidence>
<evidence type="ECO:0000313" key="8">
    <source>
        <dbReference type="EMBL" id="ANU10897.1"/>
    </source>
</evidence>